<dbReference type="EMBL" id="JBHSMG010000001">
    <property type="protein sequence ID" value="MFC5501606.1"/>
    <property type="molecule type" value="Genomic_DNA"/>
</dbReference>
<keyword evidence="2" id="KW-1185">Reference proteome</keyword>
<dbReference type="RefSeq" id="WP_386739188.1">
    <property type="nucleotide sequence ID" value="NZ_JBHSMG010000001.1"/>
</dbReference>
<sequence length="77" mass="8355">MIGFGEAPVRCSAAGCTDSAVWRINWRNPRIHAPERVKVWLACQAHRDHLTGYLGSRGFPVLVTAADVVAESVPDPA</sequence>
<evidence type="ECO:0000313" key="1">
    <source>
        <dbReference type="EMBL" id="MFC5501606.1"/>
    </source>
</evidence>
<name>A0ABW0NMF5_9MICO</name>
<proteinExistence type="predicted"/>
<dbReference type="Proteomes" id="UP001596039">
    <property type="component" value="Unassembled WGS sequence"/>
</dbReference>
<accession>A0ABW0NMF5</accession>
<protein>
    <recommendedName>
        <fullName evidence="3">Acetone carboxylase</fullName>
    </recommendedName>
</protein>
<comment type="caution">
    <text evidence="1">The sequence shown here is derived from an EMBL/GenBank/DDBJ whole genome shotgun (WGS) entry which is preliminary data.</text>
</comment>
<evidence type="ECO:0008006" key="3">
    <source>
        <dbReference type="Google" id="ProtNLM"/>
    </source>
</evidence>
<gene>
    <name evidence="1" type="ORF">ACFPJ4_05040</name>
</gene>
<reference evidence="2" key="1">
    <citation type="journal article" date="2019" name="Int. J. Syst. Evol. Microbiol.">
        <title>The Global Catalogue of Microorganisms (GCM) 10K type strain sequencing project: providing services to taxonomists for standard genome sequencing and annotation.</title>
        <authorList>
            <consortium name="The Broad Institute Genomics Platform"/>
            <consortium name="The Broad Institute Genome Sequencing Center for Infectious Disease"/>
            <person name="Wu L."/>
            <person name="Ma J."/>
        </authorList>
    </citation>
    <scope>NUCLEOTIDE SEQUENCE [LARGE SCALE GENOMIC DNA]</scope>
    <source>
        <strain evidence="2">CGMCC 4.6997</strain>
    </source>
</reference>
<evidence type="ECO:0000313" key="2">
    <source>
        <dbReference type="Proteomes" id="UP001596039"/>
    </source>
</evidence>
<organism evidence="1 2">
    <name type="scientific">Lysinimonas soli</name>
    <dbReference type="NCBI Taxonomy" id="1074233"/>
    <lineage>
        <taxon>Bacteria</taxon>
        <taxon>Bacillati</taxon>
        <taxon>Actinomycetota</taxon>
        <taxon>Actinomycetes</taxon>
        <taxon>Micrococcales</taxon>
        <taxon>Microbacteriaceae</taxon>
        <taxon>Lysinimonas</taxon>
    </lineage>
</organism>